<keyword evidence="3" id="KW-1185">Reference proteome</keyword>
<dbReference type="InterPro" id="IPR000073">
    <property type="entry name" value="AB_hydrolase_1"/>
</dbReference>
<reference evidence="2 3" key="1">
    <citation type="submission" date="2015-07" db="EMBL/GenBank/DDBJ databases">
        <title>Whole genome sequence of Herpetosiphon geysericola DSM 7119.</title>
        <authorList>
            <person name="Hemp J."/>
            <person name="Ward L.M."/>
            <person name="Pace L.A."/>
            <person name="Fischer W.W."/>
        </authorList>
    </citation>
    <scope>NUCLEOTIDE SEQUENCE [LARGE SCALE GENOMIC DNA]</scope>
    <source>
        <strain evidence="2 3">DSM 7119</strain>
    </source>
</reference>
<gene>
    <name evidence="2" type="ORF">SE18_00600</name>
</gene>
<dbReference type="AlphaFoldDB" id="A0A0P6Y697"/>
<dbReference type="PANTHER" id="PTHR43689:SF8">
    <property type="entry name" value="ALPHA_BETA-HYDROLASES SUPERFAMILY PROTEIN"/>
    <property type="match status" value="1"/>
</dbReference>
<dbReference type="EMBL" id="LGKP01000003">
    <property type="protein sequence ID" value="KPL91891.1"/>
    <property type="molecule type" value="Genomic_DNA"/>
</dbReference>
<accession>A0A0P6Y697</accession>
<evidence type="ECO:0000313" key="3">
    <source>
        <dbReference type="Proteomes" id="UP000050277"/>
    </source>
</evidence>
<proteinExistence type="predicted"/>
<feature type="domain" description="AB hydrolase-1" evidence="1">
    <location>
        <begin position="58"/>
        <end position="274"/>
    </location>
</feature>
<protein>
    <recommendedName>
        <fullName evidence="1">AB hydrolase-1 domain-containing protein</fullName>
    </recommendedName>
</protein>
<dbReference type="STRING" id="70996.SE18_00600"/>
<dbReference type="Gene3D" id="3.40.50.1820">
    <property type="entry name" value="alpha/beta hydrolase"/>
    <property type="match status" value="1"/>
</dbReference>
<dbReference type="Pfam" id="PF00561">
    <property type="entry name" value="Abhydrolase_1"/>
    <property type="match status" value="1"/>
</dbReference>
<sequence>MDEYTISVQGTVGEEAIRVLQRSTGAEQFIAWHGITAVNRFWLWDALWPHGEVQLVGLPGHGAVPNQPNKQWSRWTQEHLIETGIASLKRISNGQPATIIGHSTGGLIALGIAHQAPELVKRLIVISPVVWSELSGIVSLWQRFVGQPSLLKALIHSSLGLGRYSHWAFSKSLVAFIKDRQGFYSNPKVVKTIRDGYGQMQQTPIAGIAGITTVLKHADLRPLILAKPTTIPTLIVHGQHDPIVPFKQAQWLKLTLPHADLLAIPKVGHLPYAEQEAYVNREVVAWIEKTA</sequence>
<dbReference type="PANTHER" id="PTHR43689">
    <property type="entry name" value="HYDROLASE"/>
    <property type="match status" value="1"/>
</dbReference>
<dbReference type="InterPro" id="IPR029058">
    <property type="entry name" value="AB_hydrolase_fold"/>
</dbReference>
<organism evidence="2 3">
    <name type="scientific">Herpetosiphon geysericola</name>
    <dbReference type="NCBI Taxonomy" id="70996"/>
    <lineage>
        <taxon>Bacteria</taxon>
        <taxon>Bacillati</taxon>
        <taxon>Chloroflexota</taxon>
        <taxon>Chloroflexia</taxon>
        <taxon>Herpetosiphonales</taxon>
        <taxon>Herpetosiphonaceae</taxon>
        <taxon>Herpetosiphon</taxon>
    </lineage>
</organism>
<comment type="caution">
    <text evidence="2">The sequence shown here is derived from an EMBL/GenBank/DDBJ whole genome shotgun (WGS) entry which is preliminary data.</text>
</comment>
<dbReference type="SUPFAM" id="SSF53474">
    <property type="entry name" value="alpha/beta-Hydrolases"/>
    <property type="match status" value="1"/>
</dbReference>
<dbReference type="RefSeq" id="WP_054532477.1">
    <property type="nucleotide sequence ID" value="NZ_LGKP01000003.1"/>
</dbReference>
<dbReference type="OrthoDB" id="9805423at2"/>
<dbReference type="Proteomes" id="UP000050277">
    <property type="component" value="Unassembled WGS sequence"/>
</dbReference>
<evidence type="ECO:0000313" key="2">
    <source>
        <dbReference type="EMBL" id="KPL91891.1"/>
    </source>
</evidence>
<name>A0A0P6Y697_9CHLR</name>
<evidence type="ECO:0000259" key="1">
    <source>
        <dbReference type="Pfam" id="PF00561"/>
    </source>
</evidence>